<dbReference type="STRING" id="145854.GA0074692_5153"/>
<dbReference type="AlphaFoldDB" id="A0A1C6TBB2"/>
<keyword evidence="1" id="KW-0732">Signal</keyword>
<dbReference type="EMBL" id="FMHW01000002">
    <property type="protein sequence ID" value="SCL38842.1"/>
    <property type="molecule type" value="Genomic_DNA"/>
</dbReference>
<evidence type="ECO:0000256" key="1">
    <source>
        <dbReference type="SAM" id="SignalP"/>
    </source>
</evidence>
<dbReference type="OrthoDB" id="4226500at2"/>
<dbReference type="RefSeq" id="WP_141725403.1">
    <property type="nucleotide sequence ID" value="NZ_FMHW01000002.1"/>
</dbReference>
<protein>
    <submittedName>
        <fullName evidence="2">Uncharacterized protein</fullName>
    </submittedName>
</protein>
<reference evidence="3" key="1">
    <citation type="submission" date="2016-06" db="EMBL/GenBank/DDBJ databases">
        <authorList>
            <person name="Varghese N."/>
            <person name="Submissions Spin"/>
        </authorList>
    </citation>
    <scope>NUCLEOTIDE SEQUENCE [LARGE SCALE GENOMIC DNA]</scope>
    <source>
        <strain evidence="3">DSM 43817</strain>
    </source>
</reference>
<feature type="chain" id="PRO_5008746533" evidence="1">
    <location>
        <begin position="28"/>
        <end position="113"/>
    </location>
</feature>
<accession>A0A1C6TBB2</accession>
<evidence type="ECO:0000313" key="3">
    <source>
        <dbReference type="Proteomes" id="UP000198959"/>
    </source>
</evidence>
<keyword evidence="3" id="KW-1185">Reference proteome</keyword>
<evidence type="ECO:0000313" key="2">
    <source>
        <dbReference type="EMBL" id="SCL38842.1"/>
    </source>
</evidence>
<feature type="signal peptide" evidence="1">
    <location>
        <begin position="1"/>
        <end position="27"/>
    </location>
</feature>
<dbReference type="Proteomes" id="UP000198959">
    <property type="component" value="Unassembled WGS sequence"/>
</dbReference>
<proteinExistence type="predicted"/>
<sequence>MIKRTRLLAIAGLLAVGGFAAPGIAQAADPACIYNTCTSLYSGWDGAKTYDGDCDGNVGYGELHRESGTYSRWDTTGCGTTAYSGTNHSNLVNDYRACQDLSLRPDICSQWEW</sequence>
<organism evidence="2 3">
    <name type="scientific">Micromonospora pallida</name>
    <dbReference type="NCBI Taxonomy" id="145854"/>
    <lineage>
        <taxon>Bacteria</taxon>
        <taxon>Bacillati</taxon>
        <taxon>Actinomycetota</taxon>
        <taxon>Actinomycetes</taxon>
        <taxon>Micromonosporales</taxon>
        <taxon>Micromonosporaceae</taxon>
        <taxon>Micromonospora</taxon>
    </lineage>
</organism>
<name>A0A1C6TBB2_9ACTN</name>
<gene>
    <name evidence="2" type="ORF">GA0074692_5153</name>
</gene>